<dbReference type="Proteomes" id="UP000460435">
    <property type="component" value="Unassembled WGS sequence"/>
</dbReference>
<reference evidence="3 4" key="1">
    <citation type="submission" date="2019-11" db="EMBL/GenBank/DDBJ databases">
        <authorList>
            <person name="Li X.-J."/>
            <person name="Feng X.-M."/>
        </authorList>
    </citation>
    <scope>NUCLEOTIDE SEQUENCE [LARGE SCALE GENOMIC DNA]</scope>
    <source>
        <strain evidence="3 4">XMNu-373</strain>
    </source>
</reference>
<sequence>MNDNGPRPLCTILTLTAAALILTACSDDTQLGTEPLSATSPTEVAAPNRSSEATSAAPSAEATATTEPVDEQAAEQEIEAAFEDLITKMDHYYANAFEMAGAEHELWGHEIMDDWPLTQLGVGELELDVYGWPLYEAEQVGETIILSHEVVKFETIRSLDTATSTGCVDLGELEYVNSDGDPVEIPQFAISTNRWWMIWHYIEDDSNGPWLLAAVRGATRRELLVPRRERLTFDQACPISIE</sequence>
<evidence type="ECO:0000256" key="1">
    <source>
        <dbReference type="SAM" id="MobiDB-lite"/>
    </source>
</evidence>
<feature type="compositionally biased region" description="Polar residues" evidence="1">
    <location>
        <begin position="33"/>
        <end position="42"/>
    </location>
</feature>
<dbReference type="RefSeq" id="WP_162453428.1">
    <property type="nucleotide sequence ID" value="NZ_WLZY01000014.1"/>
</dbReference>
<name>A0A7K3MC15_9ACTN</name>
<accession>A0A7K3MC15</accession>
<dbReference type="PROSITE" id="PS51257">
    <property type="entry name" value="PROKAR_LIPOPROTEIN"/>
    <property type="match status" value="1"/>
</dbReference>
<evidence type="ECO:0000256" key="2">
    <source>
        <dbReference type="SAM" id="SignalP"/>
    </source>
</evidence>
<protein>
    <recommendedName>
        <fullName evidence="5">Nuclear transport factor 2 family protein</fullName>
    </recommendedName>
</protein>
<feature type="region of interest" description="Disordered" evidence="1">
    <location>
        <begin position="33"/>
        <end position="73"/>
    </location>
</feature>
<feature type="chain" id="PRO_5029738085" description="Nuclear transport factor 2 family protein" evidence="2">
    <location>
        <begin position="27"/>
        <end position="242"/>
    </location>
</feature>
<gene>
    <name evidence="3" type="ORF">F7O44_26900</name>
</gene>
<proteinExistence type="predicted"/>
<comment type="caution">
    <text evidence="3">The sequence shown here is derived from an EMBL/GenBank/DDBJ whole genome shotgun (WGS) entry which is preliminary data.</text>
</comment>
<feature type="compositionally biased region" description="Low complexity" evidence="1">
    <location>
        <begin position="50"/>
        <end position="67"/>
    </location>
</feature>
<keyword evidence="2" id="KW-0732">Signal</keyword>
<evidence type="ECO:0000313" key="3">
    <source>
        <dbReference type="EMBL" id="NDL60710.1"/>
    </source>
</evidence>
<dbReference type="EMBL" id="WLZY01000014">
    <property type="protein sequence ID" value="NDL60710.1"/>
    <property type="molecule type" value="Genomic_DNA"/>
</dbReference>
<evidence type="ECO:0008006" key="5">
    <source>
        <dbReference type="Google" id="ProtNLM"/>
    </source>
</evidence>
<feature type="signal peptide" evidence="2">
    <location>
        <begin position="1"/>
        <end position="26"/>
    </location>
</feature>
<organism evidence="3 4">
    <name type="scientific">Phytoactinopolyspora mesophila</name>
    <dbReference type="NCBI Taxonomy" id="2650750"/>
    <lineage>
        <taxon>Bacteria</taxon>
        <taxon>Bacillati</taxon>
        <taxon>Actinomycetota</taxon>
        <taxon>Actinomycetes</taxon>
        <taxon>Jiangellales</taxon>
        <taxon>Jiangellaceae</taxon>
        <taxon>Phytoactinopolyspora</taxon>
    </lineage>
</organism>
<dbReference type="AlphaFoldDB" id="A0A7K3MC15"/>
<evidence type="ECO:0000313" key="4">
    <source>
        <dbReference type="Proteomes" id="UP000460435"/>
    </source>
</evidence>
<keyword evidence="4" id="KW-1185">Reference proteome</keyword>